<dbReference type="EMBL" id="MEUJ01000008">
    <property type="protein sequence ID" value="OGC39602.1"/>
    <property type="molecule type" value="Genomic_DNA"/>
</dbReference>
<dbReference type="InterPro" id="IPR049557">
    <property type="entry name" value="Transketolase_CS"/>
</dbReference>
<evidence type="ECO:0000256" key="5">
    <source>
        <dbReference type="ARBA" id="ARBA00023052"/>
    </source>
</evidence>
<keyword evidence="5" id="KW-0786">Thiamine pyrophosphate</keyword>
<dbReference type="CDD" id="cd02012">
    <property type="entry name" value="TPP_TK"/>
    <property type="match status" value="1"/>
</dbReference>
<protein>
    <submittedName>
        <fullName evidence="7">Transketolase</fullName>
    </submittedName>
</protein>
<sequence length="273" mass="29636">MKLSVKEIEAKAKQIRYSAIEMICEAASGHPGGSLSVSDILAVLYFHTMNYKPDRPEWIERDRFVLSKGHAAPALYSVLAHAGFYSTKILKNLRQVGSPLQGHPDMMALPGIEMSTGSLGQGLSAAVGIALAARIDSLKYRVYCVIGDGESQEGQIWEAAMSAGHHKLDNLCVIMDHNNLQIDGKVEEIKTISPIADKWKAFNFNVISADGHNIKALIDAFDKAEKQKGKPTIIIADTVKGKGVSFMENVNKFHGSAPTGEQITCALGELKCQ</sequence>
<comment type="similarity">
    <text evidence="2">Belongs to the transketolase family.</text>
</comment>
<organism evidence="7 8">
    <name type="scientific">candidate division WOR-1 bacterium RIFOXYC2_FULL_46_14</name>
    <dbReference type="NCBI Taxonomy" id="1802587"/>
    <lineage>
        <taxon>Bacteria</taxon>
        <taxon>Bacillati</taxon>
        <taxon>Saganbacteria</taxon>
    </lineage>
</organism>
<dbReference type="PROSITE" id="PS00801">
    <property type="entry name" value="TRANSKETOLASE_1"/>
    <property type="match status" value="1"/>
</dbReference>
<evidence type="ECO:0000313" key="8">
    <source>
        <dbReference type="Proteomes" id="UP000179242"/>
    </source>
</evidence>
<feature type="domain" description="Transketolase N-terminal" evidence="6">
    <location>
        <begin position="11"/>
        <end position="263"/>
    </location>
</feature>
<dbReference type="SUPFAM" id="SSF52518">
    <property type="entry name" value="Thiamin diphosphate-binding fold (THDP-binding)"/>
    <property type="match status" value="1"/>
</dbReference>
<dbReference type="InterPro" id="IPR005474">
    <property type="entry name" value="Transketolase_N"/>
</dbReference>
<comment type="caution">
    <text evidence="7">The sequence shown here is derived from an EMBL/GenBank/DDBJ whole genome shotgun (WGS) entry which is preliminary data.</text>
</comment>
<dbReference type="Pfam" id="PF00456">
    <property type="entry name" value="Transketolase_N"/>
    <property type="match status" value="1"/>
</dbReference>
<keyword evidence="3" id="KW-0808">Transferase</keyword>
<accession>A0A1F4U3V6</accession>
<name>A0A1F4U3V6_UNCSA</name>
<dbReference type="InterPro" id="IPR029061">
    <property type="entry name" value="THDP-binding"/>
</dbReference>
<evidence type="ECO:0000259" key="6">
    <source>
        <dbReference type="Pfam" id="PF00456"/>
    </source>
</evidence>
<evidence type="ECO:0000256" key="4">
    <source>
        <dbReference type="ARBA" id="ARBA00022723"/>
    </source>
</evidence>
<reference evidence="7 8" key="1">
    <citation type="journal article" date="2016" name="Nat. Commun.">
        <title>Thousands of microbial genomes shed light on interconnected biogeochemical processes in an aquifer system.</title>
        <authorList>
            <person name="Anantharaman K."/>
            <person name="Brown C.T."/>
            <person name="Hug L.A."/>
            <person name="Sharon I."/>
            <person name="Castelle C.J."/>
            <person name="Probst A.J."/>
            <person name="Thomas B.C."/>
            <person name="Singh A."/>
            <person name="Wilkins M.J."/>
            <person name="Karaoz U."/>
            <person name="Brodie E.L."/>
            <person name="Williams K.H."/>
            <person name="Hubbard S.S."/>
            <person name="Banfield J.F."/>
        </authorList>
    </citation>
    <scope>NUCLEOTIDE SEQUENCE [LARGE SCALE GENOMIC DNA]</scope>
</reference>
<dbReference type="PANTHER" id="PTHR47514:SF1">
    <property type="entry name" value="TRANSKETOLASE N-TERMINAL SECTION-RELATED"/>
    <property type="match status" value="1"/>
</dbReference>
<proteinExistence type="inferred from homology"/>
<dbReference type="PANTHER" id="PTHR47514">
    <property type="entry name" value="TRANSKETOLASE N-TERMINAL SECTION-RELATED"/>
    <property type="match status" value="1"/>
</dbReference>
<evidence type="ECO:0000313" key="7">
    <source>
        <dbReference type="EMBL" id="OGC39602.1"/>
    </source>
</evidence>
<gene>
    <name evidence="7" type="ORF">A2438_08615</name>
</gene>
<comment type="cofactor">
    <cofactor evidence="1">
        <name>thiamine diphosphate</name>
        <dbReference type="ChEBI" id="CHEBI:58937"/>
    </cofactor>
</comment>
<dbReference type="GO" id="GO:0046872">
    <property type="term" value="F:metal ion binding"/>
    <property type="evidence" value="ECO:0007669"/>
    <property type="project" value="UniProtKB-KW"/>
</dbReference>
<keyword evidence="4" id="KW-0479">Metal-binding</keyword>
<evidence type="ECO:0000256" key="3">
    <source>
        <dbReference type="ARBA" id="ARBA00022679"/>
    </source>
</evidence>
<dbReference type="Gene3D" id="3.40.50.970">
    <property type="match status" value="1"/>
</dbReference>
<dbReference type="Proteomes" id="UP000179242">
    <property type="component" value="Unassembled WGS sequence"/>
</dbReference>
<dbReference type="GO" id="GO:0016740">
    <property type="term" value="F:transferase activity"/>
    <property type="evidence" value="ECO:0007669"/>
    <property type="project" value="UniProtKB-KW"/>
</dbReference>
<evidence type="ECO:0000256" key="2">
    <source>
        <dbReference type="ARBA" id="ARBA00007131"/>
    </source>
</evidence>
<dbReference type="AlphaFoldDB" id="A0A1F4U3V6"/>
<evidence type="ECO:0000256" key="1">
    <source>
        <dbReference type="ARBA" id="ARBA00001964"/>
    </source>
</evidence>